<dbReference type="OrthoDB" id="1899291at2759"/>
<feature type="region of interest" description="Disordered" evidence="1">
    <location>
        <begin position="187"/>
        <end position="207"/>
    </location>
</feature>
<evidence type="ECO:0000256" key="1">
    <source>
        <dbReference type="SAM" id="MobiDB-lite"/>
    </source>
</evidence>
<sequence>MENSRRMQSSVDQWADVSRRPPQSRRPPRGPQGINWQQTVPSWEKAFCKTIGSLDWATILEMKKFAFLFDNVVKWDCSAGEVAFKNAKKRFWSESHSTQCDIPLPDPDLYIDEIDWDCMVDSDLLLDLECSRSVDPTPDKIHEPVIIFGDALVPSEAYTAPGWGEEEEDKFRKDANDYSWNDEDRWGSGWKKSEGKKESGWGNSGEWGLEVEGQYGWGDRTNSGDWNADYPNDSGGWGRTDWKHNDEDPWESGWKKSESRKESGWGNSGEWGLEVEGQSGWGGDWTNSGDWNADYPKDSGGWGRPDRKYNYPKENFEYSQDKKWDTEKYGRLGGDSGNTWDWNYNQPKENYGDMKGQYGHHHTNFPGRKWGDDRSSSYRKRGNGGGRHKGKYNNSRFPPP</sequence>
<feature type="compositionally biased region" description="Basic and acidic residues" evidence="1">
    <location>
        <begin position="187"/>
        <end position="199"/>
    </location>
</feature>
<feature type="region of interest" description="Disordered" evidence="1">
    <location>
        <begin position="346"/>
        <end position="400"/>
    </location>
</feature>
<feature type="region of interest" description="Disordered" evidence="1">
    <location>
        <begin position="228"/>
        <end position="307"/>
    </location>
</feature>
<proteinExistence type="predicted"/>
<gene>
    <name evidence="2" type="ORF">CEURO_LOCUS1934</name>
</gene>
<feature type="region of interest" description="Disordered" evidence="1">
    <location>
        <begin position="1"/>
        <end position="36"/>
    </location>
</feature>
<evidence type="ECO:0000313" key="3">
    <source>
        <dbReference type="Proteomes" id="UP001152484"/>
    </source>
</evidence>
<name>A0A9P0YKA8_CUSEU</name>
<feature type="compositionally biased region" description="Polar residues" evidence="1">
    <location>
        <begin position="1"/>
        <end position="12"/>
    </location>
</feature>
<keyword evidence="3" id="KW-1185">Reference proteome</keyword>
<reference evidence="2" key="1">
    <citation type="submission" date="2022-07" db="EMBL/GenBank/DDBJ databases">
        <authorList>
            <person name="Macas J."/>
            <person name="Novak P."/>
            <person name="Neumann P."/>
        </authorList>
    </citation>
    <scope>NUCLEOTIDE SEQUENCE</scope>
</reference>
<dbReference type="EMBL" id="CAMAPE010000004">
    <property type="protein sequence ID" value="CAH9062629.1"/>
    <property type="molecule type" value="Genomic_DNA"/>
</dbReference>
<protein>
    <submittedName>
        <fullName evidence="2">Uncharacterized protein</fullName>
    </submittedName>
</protein>
<organism evidence="2 3">
    <name type="scientific">Cuscuta europaea</name>
    <name type="common">European dodder</name>
    <dbReference type="NCBI Taxonomy" id="41803"/>
    <lineage>
        <taxon>Eukaryota</taxon>
        <taxon>Viridiplantae</taxon>
        <taxon>Streptophyta</taxon>
        <taxon>Embryophyta</taxon>
        <taxon>Tracheophyta</taxon>
        <taxon>Spermatophyta</taxon>
        <taxon>Magnoliopsida</taxon>
        <taxon>eudicotyledons</taxon>
        <taxon>Gunneridae</taxon>
        <taxon>Pentapetalae</taxon>
        <taxon>asterids</taxon>
        <taxon>lamiids</taxon>
        <taxon>Solanales</taxon>
        <taxon>Convolvulaceae</taxon>
        <taxon>Cuscuteae</taxon>
        <taxon>Cuscuta</taxon>
        <taxon>Cuscuta subgen. Cuscuta</taxon>
    </lineage>
</organism>
<feature type="compositionally biased region" description="Basic residues" evidence="1">
    <location>
        <begin position="377"/>
        <end position="391"/>
    </location>
</feature>
<feature type="compositionally biased region" description="Basic and acidic residues" evidence="1">
    <location>
        <begin position="240"/>
        <end position="263"/>
    </location>
</feature>
<dbReference type="PANTHER" id="PTHR34567:SF3">
    <property type="entry name" value="FK506-BINDING-LIKE PROTEIN"/>
    <property type="match status" value="1"/>
</dbReference>
<dbReference type="AlphaFoldDB" id="A0A9P0YKA8"/>
<dbReference type="PANTHER" id="PTHR34567">
    <property type="entry name" value="FK506-BINDING-LIKE PROTEIN"/>
    <property type="match status" value="1"/>
</dbReference>
<dbReference type="Proteomes" id="UP001152484">
    <property type="component" value="Unassembled WGS sequence"/>
</dbReference>
<accession>A0A9P0YKA8</accession>
<comment type="caution">
    <text evidence="2">The sequence shown here is derived from an EMBL/GenBank/DDBJ whole genome shotgun (WGS) entry which is preliminary data.</text>
</comment>
<evidence type="ECO:0000313" key="2">
    <source>
        <dbReference type="EMBL" id="CAH9062629.1"/>
    </source>
</evidence>